<evidence type="ECO:0000313" key="8">
    <source>
        <dbReference type="Proteomes" id="UP000658320"/>
    </source>
</evidence>
<comment type="subcellular location">
    <subcellularLocation>
        <location evidence="1">Cell septum</location>
    </subcellularLocation>
</comment>
<comment type="caution">
    <text evidence="7">The sequence shown here is derived from an EMBL/GenBank/DDBJ whole genome shotgun (WGS) entry which is preliminary data.</text>
</comment>
<dbReference type="GO" id="GO:0030435">
    <property type="term" value="P:sporulation resulting in formation of a cellular spore"/>
    <property type="evidence" value="ECO:0007669"/>
    <property type="project" value="UniProtKB-KW"/>
</dbReference>
<dbReference type="InterPro" id="IPR038658">
    <property type="entry name" value="SsgB_sf"/>
</dbReference>
<evidence type="ECO:0000256" key="4">
    <source>
        <dbReference type="ARBA" id="ARBA00022969"/>
    </source>
</evidence>
<keyword evidence="4" id="KW-0749">Sporulation</keyword>
<dbReference type="AlphaFoldDB" id="A0A918F461"/>
<dbReference type="GO" id="GO:0000917">
    <property type="term" value="P:division septum assembly"/>
    <property type="evidence" value="ECO:0007669"/>
    <property type="project" value="UniProtKB-KW"/>
</dbReference>
<evidence type="ECO:0000256" key="3">
    <source>
        <dbReference type="ARBA" id="ARBA00022618"/>
    </source>
</evidence>
<organism evidence="7 8">
    <name type="scientific">Streptomyces aurantiogriseus</name>
    <dbReference type="NCBI Taxonomy" id="66870"/>
    <lineage>
        <taxon>Bacteria</taxon>
        <taxon>Bacillati</taxon>
        <taxon>Actinomycetota</taxon>
        <taxon>Actinomycetes</taxon>
        <taxon>Kitasatosporales</taxon>
        <taxon>Streptomycetaceae</taxon>
        <taxon>Streptomyces</taxon>
    </lineage>
</organism>
<sequence>MSEKQPDASAHKPTAGPMPSLRMRVHRLLWSSIRVPLESEFRYTADEPLSVSVELHTQEGHAVAWLISRDLLYDGTQEPSGMGDVRLWPSVTDACPVVCMRLERRGMSVLLEMDLRQLKQWLLETFGLVHRGTETDQVDWDAVVAGLVEG</sequence>
<accession>A0A918F461</accession>
<evidence type="ECO:0000256" key="1">
    <source>
        <dbReference type="ARBA" id="ARBA00004431"/>
    </source>
</evidence>
<dbReference type="Pfam" id="PF04686">
    <property type="entry name" value="SsgA"/>
    <property type="match status" value="1"/>
</dbReference>
<dbReference type="RefSeq" id="WP_189934853.1">
    <property type="nucleotide sequence ID" value="NZ_BMSX01000004.1"/>
</dbReference>
<reference evidence="7" key="1">
    <citation type="journal article" date="2014" name="Int. J. Syst. Evol. Microbiol.">
        <title>Complete genome sequence of Corynebacterium casei LMG S-19264T (=DSM 44701T), isolated from a smear-ripened cheese.</title>
        <authorList>
            <consortium name="US DOE Joint Genome Institute (JGI-PGF)"/>
            <person name="Walter F."/>
            <person name="Albersmeier A."/>
            <person name="Kalinowski J."/>
            <person name="Ruckert C."/>
        </authorList>
    </citation>
    <scope>NUCLEOTIDE SEQUENCE</scope>
    <source>
        <strain evidence="7">JCM 4346</strain>
    </source>
</reference>
<proteinExistence type="inferred from homology"/>
<gene>
    <name evidence="7" type="ORF">GCM10010251_22110</name>
</gene>
<evidence type="ECO:0000256" key="5">
    <source>
        <dbReference type="ARBA" id="ARBA00023210"/>
    </source>
</evidence>
<evidence type="ECO:0000256" key="2">
    <source>
        <dbReference type="ARBA" id="ARBA00009323"/>
    </source>
</evidence>
<keyword evidence="8" id="KW-1185">Reference proteome</keyword>
<comment type="similarity">
    <text evidence="2">Belongs to the SsgA family.</text>
</comment>
<dbReference type="Gene3D" id="2.30.31.20">
    <property type="entry name" value="Sporulation-specific cell division protein SsgB"/>
    <property type="match status" value="1"/>
</dbReference>
<evidence type="ECO:0000256" key="6">
    <source>
        <dbReference type="ARBA" id="ARBA00023306"/>
    </source>
</evidence>
<protein>
    <submittedName>
        <fullName evidence="7">Sporulation protein SsgA</fullName>
    </submittedName>
</protein>
<dbReference type="Proteomes" id="UP000658320">
    <property type="component" value="Unassembled WGS sequence"/>
</dbReference>
<name>A0A918F461_9ACTN</name>
<keyword evidence="6" id="KW-0131">Cell cycle</keyword>
<dbReference type="GO" id="GO:0030428">
    <property type="term" value="C:cell septum"/>
    <property type="evidence" value="ECO:0007669"/>
    <property type="project" value="UniProtKB-SubCell"/>
</dbReference>
<reference evidence="7" key="2">
    <citation type="submission" date="2020-09" db="EMBL/GenBank/DDBJ databases">
        <authorList>
            <person name="Sun Q."/>
            <person name="Ohkuma M."/>
        </authorList>
    </citation>
    <scope>NUCLEOTIDE SEQUENCE</scope>
    <source>
        <strain evidence="7">JCM 4346</strain>
    </source>
</reference>
<dbReference type="EMBL" id="BMSX01000004">
    <property type="protein sequence ID" value="GGR05965.1"/>
    <property type="molecule type" value="Genomic_DNA"/>
</dbReference>
<keyword evidence="3" id="KW-0132">Cell division</keyword>
<dbReference type="InterPro" id="IPR006776">
    <property type="entry name" value="SsgB"/>
</dbReference>
<keyword evidence="5" id="KW-0717">Septation</keyword>
<evidence type="ECO:0000313" key="7">
    <source>
        <dbReference type="EMBL" id="GGR05965.1"/>
    </source>
</evidence>